<dbReference type="EMBL" id="HBKN01017576">
    <property type="protein sequence ID" value="CAE2296782.1"/>
    <property type="molecule type" value="Transcribed_RNA"/>
</dbReference>
<keyword evidence="3" id="KW-0539">Nucleus</keyword>
<dbReference type="Gene3D" id="3.30.70.330">
    <property type="match status" value="1"/>
</dbReference>
<dbReference type="InterPro" id="IPR035979">
    <property type="entry name" value="RBD_domain_sf"/>
</dbReference>
<name>A0A7S4NN50_GUITH</name>
<comment type="subcellular location">
    <subcellularLocation>
        <location evidence="1">Nucleus</location>
        <location evidence="1">Nucleolus</location>
    </subcellularLocation>
</comment>
<dbReference type="AlphaFoldDB" id="A0A7S4NN50"/>
<reference evidence="8" key="1">
    <citation type="submission" date="2021-01" db="EMBL/GenBank/DDBJ databases">
        <authorList>
            <person name="Corre E."/>
            <person name="Pelletier E."/>
            <person name="Niang G."/>
            <person name="Scheremetjew M."/>
            <person name="Finn R."/>
            <person name="Kale V."/>
            <person name="Holt S."/>
            <person name="Cochrane G."/>
            <person name="Meng A."/>
            <person name="Brown T."/>
            <person name="Cohen L."/>
        </authorList>
    </citation>
    <scope>NUCLEOTIDE SEQUENCE</scope>
    <source>
        <strain evidence="8">CCMP 2712</strain>
    </source>
</reference>
<evidence type="ECO:0000256" key="4">
    <source>
        <dbReference type="PROSITE-ProRule" id="PRU00176"/>
    </source>
</evidence>
<evidence type="ECO:0000256" key="2">
    <source>
        <dbReference type="ARBA" id="ARBA00022884"/>
    </source>
</evidence>
<dbReference type="CDD" id="cd12307">
    <property type="entry name" value="RRM_NIFK_like"/>
    <property type="match status" value="1"/>
</dbReference>
<dbReference type="SMART" id="SM00360">
    <property type="entry name" value="RRM"/>
    <property type="match status" value="1"/>
</dbReference>
<feature type="coiled-coil region" evidence="5">
    <location>
        <begin position="179"/>
        <end position="213"/>
    </location>
</feature>
<protein>
    <recommendedName>
        <fullName evidence="7">RRM domain-containing protein</fullName>
    </recommendedName>
</protein>
<keyword evidence="5" id="KW-0175">Coiled coil</keyword>
<evidence type="ECO:0000256" key="5">
    <source>
        <dbReference type="SAM" id="Coils"/>
    </source>
</evidence>
<evidence type="ECO:0000313" key="8">
    <source>
        <dbReference type="EMBL" id="CAE2296782.1"/>
    </source>
</evidence>
<dbReference type="GO" id="GO:0005730">
    <property type="term" value="C:nucleolus"/>
    <property type="evidence" value="ECO:0007669"/>
    <property type="project" value="UniProtKB-SubCell"/>
</dbReference>
<dbReference type="InterPro" id="IPR012677">
    <property type="entry name" value="Nucleotide-bd_a/b_plait_sf"/>
</dbReference>
<dbReference type="PROSITE" id="PS50102">
    <property type="entry name" value="RRM"/>
    <property type="match status" value="1"/>
</dbReference>
<dbReference type="SUPFAM" id="SSF54928">
    <property type="entry name" value="RNA-binding domain, RBD"/>
    <property type="match status" value="1"/>
</dbReference>
<organism evidence="8">
    <name type="scientific">Guillardia theta</name>
    <name type="common">Cryptophyte</name>
    <name type="synonym">Cryptomonas phi</name>
    <dbReference type="NCBI Taxonomy" id="55529"/>
    <lineage>
        <taxon>Eukaryota</taxon>
        <taxon>Cryptophyceae</taxon>
        <taxon>Pyrenomonadales</taxon>
        <taxon>Geminigeraceae</taxon>
        <taxon>Guillardia</taxon>
    </lineage>
</organism>
<dbReference type="GO" id="GO:0003723">
    <property type="term" value="F:RNA binding"/>
    <property type="evidence" value="ECO:0007669"/>
    <property type="project" value="UniProtKB-UniRule"/>
</dbReference>
<evidence type="ECO:0000256" key="3">
    <source>
        <dbReference type="ARBA" id="ARBA00023242"/>
    </source>
</evidence>
<evidence type="ECO:0000256" key="1">
    <source>
        <dbReference type="ARBA" id="ARBA00004604"/>
    </source>
</evidence>
<evidence type="ECO:0000259" key="7">
    <source>
        <dbReference type="PROSITE" id="PS50102"/>
    </source>
</evidence>
<gene>
    <name evidence="8" type="ORF">GTHE00462_LOCUS13853</name>
</gene>
<keyword evidence="2 4" id="KW-0694">RNA-binding</keyword>
<feature type="domain" description="RRM" evidence="7">
    <location>
        <begin position="77"/>
        <end position="155"/>
    </location>
</feature>
<dbReference type="InterPro" id="IPR000504">
    <property type="entry name" value="RRM_dom"/>
</dbReference>
<sequence>MYPSSESHGRVGTQKREDNLFHIPAKGQMEVEDREQIVKHIAKDEAERKKQRTLKLRKRALERILMEEKEKKARGRGVIYIGHIPHGFYKEQQYQFFSQYGKVTRLRLARNRKTGAYKGYGWVEFDDAAVAHEMAEKFNKYNVHGKSLHIHVVPNDQVHPELFRNCERDFVKVNTPQRIRQRESRSKTLIQKIKALKRQLQKAALAQRQLLRRISKKSADNILFKSQKEEGEAFISDIKQQILDLSRRRSKLRVKHGLEDGLVTLGRMFRIYGREIRST</sequence>
<dbReference type="Pfam" id="PF00076">
    <property type="entry name" value="RRM_1"/>
    <property type="match status" value="1"/>
</dbReference>
<proteinExistence type="predicted"/>
<accession>A0A7S4NN50</accession>
<evidence type="ECO:0000256" key="6">
    <source>
        <dbReference type="SAM" id="MobiDB-lite"/>
    </source>
</evidence>
<feature type="region of interest" description="Disordered" evidence="6">
    <location>
        <begin position="1"/>
        <end position="21"/>
    </location>
</feature>
<dbReference type="PANTHER" id="PTHR46754">
    <property type="entry name" value="MKI67 FHA DOMAIN-INTERACTING NUCLEOLAR PHOSPHOPROTEIN"/>
    <property type="match status" value="1"/>
</dbReference>